<feature type="chain" id="PRO_5028936357" evidence="2">
    <location>
        <begin position="18"/>
        <end position="375"/>
    </location>
</feature>
<dbReference type="AlphaFoldDB" id="A0A7C9HA94"/>
<evidence type="ECO:0000313" key="4">
    <source>
        <dbReference type="Proteomes" id="UP000483078"/>
    </source>
</evidence>
<evidence type="ECO:0000256" key="2">
    <source>
        <dbReference type="SAM" id="SignalP"/>
    </source>
</evidence>
<dbReference type="Gene3D" id="2.70.70.10">
    <property type="entry name" value="Glucose Permease (Domain IIA)"/>
    <property type="match status" value="1"/>
</dbReference>
<sequence length="375" mass="39291">MIRAALIALVLSGGAVAAEPSATQAAQQAAERLEQATRALNNAQDAQDRIAALTETLRGFEDGLEAMRTGLRKASIRERQLSRDLAARDEEVAQLLGVLLTMGHDPAPVSILHPAGPVGTARSGMILAEVTPALNARAADLRDSLREVATLRLLQESAVETLEKGLQTAQEARATLSQAISDRTDLPRRFAADPVKTGILIASTETLAGFASGLSEIGDGGDAPADEALEARKGALRLPVQGRILHRAGETDASGVTRPGLVLATRPRALVTTPAAATVRYAGPLLDYGNVIILEPQAGTLFVLAGLDVVYGETGQVLPEDSPLGLMPGQDAEIGAIVPQSGDGAGNDNTETLYIEVRQDDSPVDPEDWFQTQEG</sequence>
<comment type="caution">
    <text evidence="3">The sequence shown here is derived from an EMBL/GenBank/DDBJ whole genome shotgun (WGS) entry which is preliminary data.</text>
</comment>
<accession>A0A7C9HA94</accession>
<name>A0A7C9HA94_9RHOB</name>
<organism evidence="3 4">
    <name type="scientific">Sediminimonas qiaohouensis</name>
    <dbReference type="NCBI Taxonomy" id="552061"/>
    <lineage>
        <taxon>Bacteria</taxon>
        <taxon>Pseudomonadati</taxon>
        <taxon>Pseudomonadota</taxon>
        <taxon>Alphaproteobacteria</taxon>
        <taxon>Rhodobacterales</taxon>
        <taxon>Roseobacteraceae</taxon>
        <taxon>Sediminimonas</taxon>
    </lineage>
</organism>
<protein>
    <submittedName>
        <fullName evidence="3">Peptidase M23</fullName>
    </submittedName>
</protein>
<keyword evidence="1" id="KW-0175">Coiled coil</keyword>
<feature type="signal peptide" evidence="2">
    <location>
        <begin position="1"/>
        <end position="17"/>
    </location>
</feature>
<dbReference type="InterPro" id="IPR011055">
    <property type="entry name" value="Dup_hybrid_motif"/>
</dbReference>
<dbReference type="SUPFAM" id="SSF51261">
    <property type="entry name" value="Duplicated hybrid motif"/>
    <property type="match status" value="1"/>
</dbReference>
<dbReference type="EMBL" id="VENJ01000001">
    <property type="protein sequence ID" value="MTJ03087.1"/>
    <property type="molecule type" value="Genomic_DNA"/>
</dbReference>
<proteinExistence type="predicted"/>
<feature type="coiled-coil region" evidence="1">
    <location>
        <begin position="23"/>
        <end position="56"/>
    </location>
</feature>
<evidence type="ECO:0000313" key="3">
    <source>
        <dbReference type="EMBL" id="MTJ03087.1"/>
    </source>
</evidence>
<dbReference type="Proteomes" id="UP000483078">
    <property type="component" value="Unassembled WGS sequence"/>
</dbReference>
<keyword evidence="2" id="KW-0732">Signal</keyword>
<dbReference type="RefSeq" id="WP_273247525.1">
    <property type="nucleotide sequence ID" value="NZ_VENJ01000001.1"/>
</dbReference>
<evidence type="ECO:0000256" key="1">
    <source>
        <dbReference type="SAM" id="Coils"/>
    </source>
</evidence>
<gene>
    <name evidence="3" type="ORF">FH759_00150</name>
</gene>
<reference evidence="3 4" key="1">
    <citation type="submission" date="2019-06" db="EMBL/GenBank/DDBJ databases">
        <title>Enrichment of Autotrophic Halophilic Microorganisms from Red Sea Brine Pool Using Microbial Electrosynthesis System.</title>
        <authorList>
            <person name="Alqahtani M.F."/>
            <person name="Bajracharya S."/>
            <person name="Katuri K.P."/>
            <person name="Ali M."/>
            <person name="Saikaly P.E."/>
        </authorList>
    </citation>
    <scope>NUCLEOTIDE SEQUENCE [LARGE SCALE GENOMIC DNA]</scope>
    <source>
        <strain evidence="3">MES6</strain>
    </source>
</reference>